<protein>
    <submittedName>
        <fullName evidence="2">Uncharacterized protein</fullName>
    </submittedName>
</protein>
<keyword evidence="3" id="KW-1185">Reference proteome</keyword>
<feature type="region of interest" description="Disordered" evidence="1">
    <location>
        <begin position="961"/>
        <end position="980"/>
    </location>
</feature>
<feature type="compositionally biased region" description="Basic and acidic residues" evidence="1">
    <location>
        <begin position="197"/>
        <end position="206"/>
    </location>
</feature>
<feature type="region of interest" description="Disordered" evidence="1">
    <location>
        <begin position="1"/>
        <end position="22"/>
    </location>
</feature>
<evidence type="ECO:0000256" key="1">
    <source>
        <dbReference type="SAM" id="MobiDB-lite"/>
    </source>
</evidence>
<proteinExistence type="predicted"/>
<evidence type="ECO:0000313" key="3">
    <source>
        <dbReference type="Proteomes" id="UP001642464"/>
    </source>
</evidence>
<gene>
    <name evidence="2" type="ORF">SCF082_LOCUS35406</name>
</gene>
<feature type="compositionally biased region" description="Basic and acidic residues" evidence="1">
    <location>
        <begin position="115"/>
        <end position="135"/>
    </location>
</feature>
<feature type="compositionally biased region" description="Basic and acidic residues" evidence="1">
    <location>
        <begin position="1"/>
        <end position="10"/>
    </location>
</feature>
<dbReference type="EMBL" id="CAXAMM010033625">
    <property type="protein sequence ID" value="CAK9071662.1"/>
    <property type="molecule type" value="Genomic_DNA"/>
</dbReference>
<accession>A0ABP0P853</accession>
<evidence type="ECO:0000313" key="2">
    <source>
        <dbReference type="EMBL" id="CAK9071662.1"/>
    </source>
</evidence>
<name>A0ABP0P853_9DINO</name>
<feature type="compositionally biased region" description="Basic and acidic residues" evidence="1">
    <location>
        <begin position="214"/>
        <end position="228"/>
    </location>
</feature>
<dbReference type="Proteomes" id="UP001642464">
    <property type="component" value="Unassembled WGS sequence"/>
</dbReference>
<sequence length="1097" mass="121051">MDVEPEHDQQEAGSDQESESVEVEIVDGVCPACDQEFGNPDEDADGDTSITEAEWTELSAYFNEKAPADVRKKVKTVLGLKLQQDDRGIEGVLVMADSSKKKVRIGSKVSTESVRQAEHESGTARNQAHEKESEKLQMQINEKAEEDEALGGPLEAPDEPEEEDGHASDSESSDAGFNLMRDSKMKASASTRKPKTKRSEEIKKPSESIPVTEAKSKQTRKPDKDLIPKGESTVLDLRRFSETGFLAGTVKEKDWGSKLTKALALASQLEQVMNNDMCKDLAKTLTEEANGVSNAMDTVKVFRNMTPAVAARELIALSDEFLSRMDTVAPSRSLACFFAFICLADGSQKPGSAGLSLRAMGKLTSSLDDAALLRIQMNLFNAWIDRVKTLSDDQVDVALHSIPADLWDLDMGRHCFHNASGESLAADSGFSSRIILDLQRFMASSKVTDQNKTTNMSHELASQMKEILQFSSRASAKAGKRMIDQKAAKQMLEGCLQDLDKLTDKLKGYVLEQDRAGANSIQQILEQADTCSRANDILEAMKSSKSEDSQQDITALAEQLAKVQTQMDNDFYDTNQLAELLKCSWLSENGQVQLQITQGSHEFDVPLTLKSLRIEGASQGAIRGRVLRENESSNAILEALATSLLTFHLKVLEETKDALEEGCALQRSFDSLLSKSSTLESPFDWVDQFQKAAGRFKNAFLDKSCQWLIGLVKEIGPSKAAEFVQQANPPASLQGLLKHVEILKLETFLDGIDSEVENTNDIGELAKRLKTWVSVRSLDQKATLEFFPNLGSKLEVYCNRVEKNILSIVHKIQKKMDTAEKDMEPYRKIITACEIWNMKDVQDILTETDTITGHMTSLTDFVKVADTFDTFARTAMVSMKGSEWSSENVYQSIGSAKKSLQDVRKDAAMIVSCMSVATMLEKPSDDGPEQKLATARKVSLFISTHFGLSLQDLPGPIKAKVDSFGKSPEETKPAKASKSKEPVLAAVDNWTLDTVAWMFSGSEEVDGEECRVTIANVCSCLTTGELLMNPDSYPDKLASFRKVCVLLAKQFGMTKNDLKPNMVSKIDEMLKSQSTPGESTASAYPSLQFYQQQFNLH</sequence>
<comment type="caution">
    <text evidence="2">The sequence shown here is derived from an EMBL/GenBank/DDBJ whole genome shotgun (WGS) entry which is preliminary data.</text>
</comment>
<feature type="region of interest" description="Disordered" evidence="1">
    <location>
        <begin position="100"/>
        <end position="230"/>
    </location>
</feature>
<reference evidence="2 3" key="1">
    <citation type="submission" date="2024-02" db="EMBL/GenBank/DDBJ databases">
        <authorList>
            <person name="Chen Y."/>
            <person name="Shah S."/>
            <person name="Dougan E. K."/>
            <person name="Thang M."/>
            <person name="Chan C."/>
        </authorList>
    </citation>
    <scope>NUCLEOTIDE SEQUENCE [LARGE SCALE GENOMIC DNA]</scope>
</reference>
<organism evidence="2 3">
    <name type="scientific">Durusdinium trenchii</name>
    <dbReference type="NCBI Taxonomy" id="1381693"/>
    <lineage>
        <taxon>Eukaryota</taxon>
        <taxon>Sar</taxon>
        <taxon>Alveolata</taxon>
        <taxon>Dinophyceae</taxon>
        <taxon>Suessiales</taxon>
        <taxon>Symbiodiniaceae</taxon>
        <taxon>Durusdinium</taxon>
    </lineage>
</organism>